<dbReference type="EMBL" id="JAUEPN010000005">
    <property type="protein sequence ID" value="KAK3293826.1"/>
    <property type="molecule type" value="Genomic_DNA"/>
</dbReference>
<reference evidence="2" key="1">
    <citation type="journal article" date="2023" name="Mol. Phylogenet. Evol.">
        <title>Genome-scale phylogeny and comparative genomics of the fungal order Sordariales.</title>
        <authorList>
            <person name="Hensen N."/>
            <person name="Bonometti L."/>
            <person name="Westerberg I."/>
            <person name="Brannstrom I.O."/>
            <person name="Guillou S."/>
            <person name="Cros-Aarteil S."/>
            <person name="Calhoun S."/>
            <person name="Haridas S."/>
            <person name="Kuo A."/>
            <person name="Mondo S."/>
            <person name="Pangilinan J."/>
            <person name="Riley R."/>
            <person name="LaButti K."/>
            <person name="Andreopoulos B."/>
            <person name="Lipzen A."/>
            <person name="Chen C."/>
            <person name="Yan M."/>
            <person name="Daum C."/>
            <person name="Ng V."/>
            <person name="Clum A."/>
            <person name="Steindorff A."/>
            <person name="Ohm R.A."/>
            <person name="Martin F."/>
            <person name="Silar P."/>
            <person name="Natvig D.O."/>
            <person name="Lalanne C."/>
            <person name="Gautier V."/>
            <person name="Ament-Velasquez S.L."/>
            <person name="Kruys A."/>
            <person name="Hutchinson M.I."/>
            <person name="Powell A.J."/>
            <person name="Barry K."/>
            <person name="Miller A.N."/>
            <person name="Grigoriev I.V."/>
            <person name="Debuchy R."/>
            <person name="Gladieux P."/>
            <person name="Hiltunen Thoren M."/>
            <person name="Johannesson H."/>
        </authorList>
    </citation>
    <scope>NUCLEOTIDE SEQUENCE</scope>
    <source>
        <strain evidence="2">CBS 168.71</strain>
    </source>
</reference>
<feature type="region of interest" description="Disordered" evidence="1">
    <location>
        <begin position="83"/>
        <end position="105"/>
    </location>
</feature>
<reference evidence="2" key="2">
    <citation type="submission" date="2023-06" db="EMBL/GenBank/DDBJ databases">
        <authorList>
            <consortium name="Lawrence Berkeley National Laboratory"/>
            <person name="Haridas S."/>
            <person name="Hensen N."/>
            <person name="Bonometti L."/>
            <person name="Westerberg I."/>
            <person name="Brannstrom I.O."/>
            <person name="Guillou S."/>
            <person name="Cros-Aarteil S."/>
            <person name="Calhoun S."/>
            <person name="Kuo A."/>
            <person name="Mondo S."/>
            <person name="Pangilinan J."/>
            <person name="Riley R."/>
            <person name="Labutti K."/>
            <person name="Andreopoulos B."/>
            <person name="Lipzen A."/>
            <person name="Chen C."/>
            <person name="Yanf M."/>
            <person name="Daum C."/>
            <person name="Ng V."/>
            <person name="Clum A."/>
            <person name="Steindorff A."/>
            <person name="Ohm R."/>
            <person name="Martin F."/>
            <person name="Silar P."/>
            <person name="Natvig D."/>
            <person name="Lalanne C."/>
            <person name="Gautier V."/>
            <person name="Ament-Velasquez S.L."/>
            <person name="Kruys A."/>
            <person name="Hutchinson M.I."/>
            <person name="Powell A.J."/>
            <person name="Barry K."/>
            <person name="Miller A.N."/>
            <person name="Grigoriev I.V."/>
            <person name="Debuchy R."/>
            <person name="Gladieux P."/>
            <person name="Thoren M.H."/>
            <person name="Johannesson H."/>
        </authorList>
    </citation>
    <scope>NUCLEOTIDE SEQUENCE</scope>
    <source>
        <strain evidence="2">CBS 168.71</strain>
    </source>
</reference>
<gene>
    <name evidence="2" type="ORF">B0H64DRAFT_398776</name>
</gene>
<dbReference type="RefSeq" id="XP_062657340.1">
    <property type="nucleotide sequence ID" value="XM_062803974.1"/>
</dbReference>
<dbReference type="AlphaFoldDB" id="A0AAE0HDX6"/>
<evidence type="ECO:0000313" key="2">
    <source>
        <dbReference type="EMBL" id="KAK3293826.1"/>
    </source>
</evidence>
<sequence>MDETNMAELEMAQEVDDEFSRLWQRHLTALRDDFSATSVQALPSLPSESRSFDEEAAPDRDLAHPWDDKIGSVVDMLDELTLQSPNTTDTHSPETPWFPDRDGYPETALSSPLNSSWPRTIGSPKNPCLPYLRVEDYSETPFPDLKGKGVDIAQTWSQRKPPPPWHEDATVPFLLQKQFLHDHPPSLAPLAAATATSATTTTTTIHTPTTSNQPRPPATQVHALILTWGPPPPPTTTPSQHDTHERQFPVTPNPNNGGGDTDALRATLKRRGYRVQCRTIPADYPTAAVETMLDRFLARSAMDTLLVVYYRGWGCLERDGRMVFASGPDPGASSFFWEDVRDPVMQVPGDVLLVFDCTALPGVRAEQLEMRIEAGMVSSPSTKQLLGVCVPSWYYDDEWSGGMAGDDMTQSLCRALDGMGDVPVLSVHRLCSLMREDLRGSQLASRVFVSQLGGGRLLDIYLPRLAASPTTRRQSMSPW</sequence>
<feature type="compositionally biased region" description="Low complexity" evidence="1">
    <location>
        <begin position="193"/>
        <end position="210"/>
    </location>
</feature>
<protein>
    <submittedName>
        <fullName evidence="2">Uncharacterized protein</fullName>
    </submittedName>
</protein>
<evidence type="ECO:0000256" key="1">
    <source>
        <dbReference type="SAM" id="MobiDB-lite"/>
    </source>
</evidence>
<accession>A0AAE0HDX6</accession>
<dbReference type="GeneID" id="87840922"/>
<feature type="region of interest" description="Disordered" evidence="1">
    <location>
        <begin position="193"/>
        <end position="263"/>
    </location>
</feature>
<proteinExistence type="predicted"/>
<feature type="compositionally biased region" description="Polar residues" evidence="1">
    <location>
        <begin position="36"/>
        <end position="49"/>
    </location>
</feature>
<feature type="compositionally biased region" description="Basic and acidic residues" evidence="1">
    <location>
        <begin position="50"/>
        <end position="66"/>
    </location>
</feature>
<organism evidence="2 3">
    <name type="scientific">Chaetomium fimeti</name>
    <dbReference type="NCBI Taxonomy" id="1854472"/>
    <lineage>
        <taxon>Eukaryota</taxon>
        <taxon>Fungi</taxon>
        <taxon>Dikarya</taxon>
        <taxon>Ascomycota</taxon>
        <taxon>Pezizomycotina</taxon>
        <taxon>Sordariomycetes</taxon>
        <taxon>Sordariomycetidae</taxon>
        <taxon>Sordariales</taxon>
        <taxon>Chaetomiaceae</taxon>
        <taxon>Chaetomium</taxon>
    </lineage>
</organism>
<comment type="caution">
    <text evidence="2">The sequence shown here is derived from an EMBL/GenBank/DDBJ whole genome shotgun (WGS) entry which is preliminary data.</text>
</comment>
<feature type="region of interest" description="Disordered" evidence="1">
    <location>
        <begin position="36"/>
        <end position="66"/>
    </location>
</feature>
<dbReference type="Proteomes" id="UP001278766">
    <property type="component" value="Unassembled WGS sequence"/>
</dbReference>
<keyword evidence="3" id="KW-1185">Reference proteome</keyword>
<name>A0AAE0HDX6_9PEZI</name>
<evidence type="ECO:0000313" key="3">
    <source>
        <dbReference type="Proteomes" id="UP001278766"/>
    </source>
</evidence>